<evidence type="ECO:0000256" key="1">
    <source>
        <dbReference type="ARBA" id="ARBA00022670"/>
    </source>
</evidence>
<dbReference type="GO" id="GO:0006508">
    <property type="term" value="P:proteolysis"/>
    <property type="evidence" value="ECO:0007669"/>
    <property type="project" value="UniProtKB-KW"/>
</dbReference>
<dbReference type="InterPro" id="IPR021109">
    <property type="entry name" value="Peptidase_aspartic_dom_sf"/>
</dbReference>
<comment type="caution">
    <text evidence="4">The sequence shown here is derived from an EMBL/GenBank/DDBJ whole genome shotgun (WGS) entry which is preliminary data.</text>
</comment>
<evidence type="ECO:0000259" key="3">
    <source>
        <dbReference type="PROSITE" id="PS51767"/>
    </source>
</evidence>
<dbReference type="Pfam" id="PF14541">
    <property type="entry name" value="TAXi_C"/>
    <property type="match status" value="1"/>
</dbReference>
<accession>A0A833QSJ5</accession>
<keyword evidence="5" id="KW-1185">Reference proteome</keyword>
<dbReference type="Gene3D" id="2.40.70.10">
    <property type="entry name" value="Acid Proteases"/>
    <property type="match status" value="1"/>
</dbReference>
<dbReference type="CDD" id="cd05476">
    <property type="entry name" value="pepsin_A_like_plant"/>
    <property type="match status" value="1"/>
</dbReference>
<dbReference type="OrthoDB" id="660550at2759"/>
<protein>
    <submittedName>
        <fullName evidence="4">Aspartic proteinase nepenthesin-1-like protein</fullName>
    </submittedName>
</protein>
<keyword evidence="1" id="KW-0645">Protease</keyword>
<evidence type="ECO:0000313" key="5">
    <source>
        <dbReference type="Proteomes" id="UP000623129"/>
    </source>
</evidence>
<dbReference type="InterPro" id="IPR051708">
    <property type="entry name" value="Plant_Aspart_Prot_A1"/>
</dbReference>
<dbReference type="FunFam" id="2.40.70.10:FF:000029">
    <property type="entry name" value="Aspartyl protease family protein"/>
    <property type="match status" value="1"/>
</dbReference>
<keyword evidence="2" id="KW-0378">Hydrolase</keyword>
<gene>
    <name evidence="4" type="ORF">FCM35_KLT02132</name>
</gene>
<dbReference type="InterPro" id="IPR033121">
    <property type="entry name" value="PEPTIDASE_A1"/>
</dbReference>
<proteinExistence type="predicted"/>
<dbReference type="PANTHER" id="PTHR47967">
    <property type="entry name" value="OS07G0603500 PROTEIN-RELATED"/>
    <property type="match status" value="1"/>
</dbReference>
<dbReference type="PROSITE" id="PS51767">
    <property type="entry name" value="PEPTIDASE_A1"/>
    <property type="match status" value="1"/>
</dbReference>
<dbReference type="GO" id="GO:0005576">
    <property type="term" value="C:extracellular region"/>
    <property type="evidence" value="ECO:0007669"/>
    <property type="project" value="TreeGrafter"/>
</dbReference>
<dbReference type="SUPFAM" id="SSF50630">
    <property type="entry name" value="Acid proteases"/>
    <property type="match status" value="1"/>
</dbReference>
<dbReference type="InterPro" id="IPR034161">
    <property type="entry name" value="Pepsin-like_plant"/>
</dbReference>
<dbReference type="Proteomes" id="UP000623129">
    <property type="component" value="Unassembled WGS sequence"/>
</dbReference>
<evidence type="ECO:0000256" key="2">
    <source>
        <dbReference type="ARBA" id="ARBA00022801"/>
    </source>
</evidence>
<name>A0A833QSJ5_9POAL</name>
<dbReference type="AlphaFoldDB" id="A0A833QSJ5"/>
<dbReference type="PANTHER" id="PTHR47967:SF45">
    <property type="entry name" value="OS07G0533800 PROTEIN"/>
    <property type="match status" value="1"/>
</dbReference>
<organism evidence="4 5">
    <name type="scientific">Carex littledalei</name>
    <dbReference type="NCBI Taxonomy" id="544730"/>
    <lineage>
        <taxon>Eukaryota</taxon>
        <taxon>Viridiplantae</taxon>
        <taxon>Streptophyta</taxon>
        <taxon>Embryophyta</taxon>
        <taxon>Tracheophyta</taxon>
        <taxon>Spermatophyta</taxon>
        <taxon>Magnoliopsida</taxon>
        <taxon>Liliopsida</taxon>
        <taxon>Poales</taxon>
        <taxon>Cyperaceae</taxon>
        <taxon>Cyperoideae</taxon>
        <taxon>Cariceae</taxon>
        <taxon>Carex</taxon>
        <taxon>Carex subgen. Euthyceras</taxon>
    </lineage>
</organism>
<dbReference type="InterPro" id="IPR032799">
    <property type="entry name" value="TAXi_C"/>
</dbReference>
<dbReference type="EMBL" id="SWLB01000011">
    <property type="protein sequence ID" value="KAF3332555.1"/>
    <property type="molecule type" value="Genomic_DNA"/>
</dbReference>
<sequence>MFSYCFTSFLDTNSRSTLFLGPLSKFSGTAVKSTPFVKNPSKSPLNQFYYLSLQGISLGTTKLSIQPSTLTLQSNGTGGLIIDSGTMITYLINQAYQAVQNAINSIVNLHRVDGSKISGLNTCYNLPPGSSPPTMPNMMFHFQGADMVLPVKNYMILDQENNLWCLALSGTDSVSILGNYQQQNFHILYDVGKEVLSFAPAQCDNL</sequence>
<dbReference type="GO" id="GO:0008233">
    <property type="term" value="F:peptidase activity"/>
    <property type="evidence" value="ECO:0007669"/>
    <property type="project" value="UniProtKB-KW"/>
</dbReference>
<evidence type="ECO:0000313" key="4">
    <source>
        <dbReference type="EMBL" id="KAF3332555.1"/>
    </source>
</evidence>
<feature type="domain" description="Peptidase A1" evidence="3">
    <location>
        <begin position="1"/>
        <end position="199"/>
    </location>
</feature>
<reference evidence="4" key="1">
    <citation type="submission" date="2020-01" db="EMBL/GenBank/DDBJ databases">
        <title>Genome sequence of Kobresia littledalei, the first chromosome-level genome in the family Cyperaceae.</title>
        <authorList>
            <person name="Qu G."/>
        </authorList>
    </citation>
    <scope>NUCLEOTIDE SEQUENCE</scope>
    <source>
        <strain evidence="4">C.B.Clarke</strain>
        <tissue evidence="4">Leaf</tissue>
    </source>
</reference>